<accession>A0A8S3SUF5</accession>
<sequence length="349" mass="42230">MKLYIKRICRFAAFCAIIFWILEFKVFGDVDNFAKFFIQNDKTSARERIIRNTNNAFRSVSVSNKTKEHLMSNNRNVNVVQLNREQLLDQNMKRDHIFQQNRHVPRLTDKEIEQIKHVIENSPVVIQKYKLIFFWNEKSGCTYWKSLFHFIQGLSSENVHSSQLLSYLIQFNDKEVTEMMFDNSWTKAVFVREPRERILSCYLDKGFDKSFMEYYFKRTPKSFLDFLKLTQQFKGSHWEPQVKLPRFLYRNMMIGKMSDIFTFTEQLLTKIGAWNETVNVWMNLEKIKKRTRHHATNAKDKLYQYYNDPKIQDIIFEIYADDYDVFNFEKVYFDFDKKTFRNVKNTILD</sequence>
<keyword evidence="11" id="KW-1185">Reference proteome</keyword>
<keyword evidence="9" id="KW-0119">Carbohydrate metabolism</keyword>
<keyword evidence="9" id="KW-0735">Signal-anchor</keyword>
<evidence type="ECO:0000256" key="8">
    <source>
        <dbReference type="ARBA" id="ARBA00023180"/>
    </source>
</evidence>
<gene>
    <name evidence="10" type="ORF">MEDL_35501</name>
</gene>
<dbReference type="GO" id="GO:0008146">
    <property type="term" value="F:sulfotransferase activity"/>
    <property type="evidence" value="ECO:0007669"/>
    <property type="project" value="InterPro"/>
</dbReference>
<dbReference type="InterPro" id="IPR018011">
    <property type="entry name" value="Carb_sulfotrans_8-10"/>
</dbReference>
<evidence type="ECO:0000256" key="6">
    <source>
        <dbReference type="ARBA" id="ARBA00023034"/>
    </source>
</evidence>
<dbReference type="InterPro" id="IPR005331">
    <property type="entry name" value="Sulfotransferase"/>
</dbReference>
<evidence type="ECO:0000313" key="10">
    <source>
        <dbReference type="EMBL" id="CAG2222147.1"/>
    </source>
</evidence>
<dbReference type="Proteomes" id="UP000683360">
    <property type="component" value="Unassembled WGS sequence"/>
</dbReference>
<evidence type="ECO:0000256" key="4">
    <source>
        <dbReference type="ARBA" id="ARBA00022692"/>
    </source>
</evidence>
<dbReference type="GO" id="GO:0016051">
    <property type="term" value="P:carbohydrate biosynthetic process"/>
    <property type="evidence" value="ECO:0007669"/>
    <property type="project" value="InterPro"/>
</dbReference>
<reference evidence="10" key="1">
    <citation type="submission" date="2021-03" db="EMBL/GenBank/DDBJ databases">
        <authorList>
            <person name="Bekaert M."/>
        </authorList>
    </citation>
    <scope>NUCLEOTIDE SEQUENCE</scope>
</reference>
<dbReference type="EC" id="2.8.2.-" evidence="9"/>
<organism evidence="10 11">
    <name type="scientific">Mytilus edulis</name>
    <name type="common">Blue mussel</name>
    <dbReference type="NCBI Taxonomy" id="6550"/>
    <lineage>
        <taxon>Eukaryota</taxon>
        <taxon>Metazoa</taxon>
        <taxon>Spiralia</taxon>
        <taxon>Lophotrochozoa</taxon>
        <taxon>Mollusca</taxon>
        <taxon>Bivalvia</taxon>
        <taxon>Autobranchia</taxon>
        <taxon>Pteriomorphia</taxon>
        <taxon>Mytilida</taxon>
        <taxon>Mytiloidea</taxon>
        <taxon>Mytilidae</taxon>
        <taxon>Mytilinae</taxon>
        <taxon>Mytilus</taxon>
    </lineage>
</organism>
<keyword evidence="4" id="KW-0812">Transmembrane</keyword>
<evidence type="ECO:0000256" key="2">
    <source>
        <dbReference type="ARBA" id="ARBA00006339"/>
    </source>
</evidence>
<evidence type="ECO:0000256" key="1">
    <source>
        <dbReference type="ARBA" id="ARBA00004323"/>
    </source>
</evidence>
<name>A0A8S3SUF5_MYTED</name>
<evidence type="ECO:0000256" key="9">
    <source>
        <dbReference type="RuleBase" id="RU364020"/>
    </source>
</evidence>
<comment type="subcellular location">
    <subcellularLocation>
        <location evidence="1 9">Golgi apparatus membrane</location>
        <topology evidence="1 9">Single-pass type II membrane protein</topology>
    </subcellularLocation>
</comment>
<protein>
    <recommendedName>
        <fullName evidence="9">Carbohydrate sulfotransferase</fullName>
        <ecNumber evidence="9">2.8.2.-</ecNumber>
    </recommendedName>
</protein>
<dbReference type="AlphaFoldDB" id="A0A8S3SUF5"/>
<dbReference type="OrthoDB" id="6164742at2759"/>
<evidence type="ECO:0000256" key="7">
    <source>
        <dbReference type="ARBA" id="ARBA00023136"/>
    </source>
</evidence>
<comment type="caution">
    <text evidence="10">The sequence shown here is derived from an EMBL/GenBank/DDBJ whole genome shotgun (WGS) entry which is preliminary data.</text>
</comment>
<comment type="similarity">
    <text evidence="2 9">Belongs to the sulfotransferase 2 family.</text>
</comment>
<dbReference type="PANTHER" id="PTHR12137:SF54">
    <property type="entry name" value="CARBOHYDRATE SULFOTRANSFERASE"/>
    <property type="match status" value="1"/>
</dbReference>
<dbReference type="EMBL" id="CAJPWZ010001727">
    <property type="protein sequence ID" value="CAG2222147.1"/>
    <property type="molecule type" value="Genomic_DNA"/>
</dbReference>
<proteinExistence type="inferred from homology"/>
<keyword evidence="5" id="KW-1133">Transmembrane helix</keyword>
<dbReference type="Pfam" id="PF03567">
    <property type="entry name" value="Sulfotransfer_2"/>
    <property type="match status" value="1"/>
</dbReference>
<keyword evidence="8 9" id="KW-0325">Glycoprotein</keyword>
<evidence type="ECO:0000313" key="11">
    <source>
        <dbReference type="Proteomes" id="UP000683360"/>
    </source>
</evidence>
<evidence type="ECO:0000256" key="3">
    <source>
        <dbReference type="ARBA" id="ARBA00022679"/>
    </source>
</evidence>
<keyword evidence="6 9" id="KW-0333">Golgi apparatus</keyword>
<evidence type="ECO:0000256" key="5">
    <source>
        <dbReference type="ARBA" id="ARBA00022989"/>
    </source>
</evidence>
<dbReference type="PANTHER" id="PTHR12137">
    <property type="entry name" value="CARBOHYDRATE SULFOTRANSFERASE"/>
    <property type="match status" value="1"/>
</dbReference>
<keyword evidence="3 9" id="KW-0808">Transferase</keyword>
<dbReference type="GO" id="GO:0000139">
    <property type="term" value="C:Golgi membrane"/>
    <property type="evidence" value="ECO:0007669"/>
    <property type="project" value="UniProtKB-SubCell"/>
</dbReference>
<keyword evidence="7" id="KW-0472">Membrane</keyword>